<dbReference type="InterPro" id="IPR048469">
    <property type="entry name" value="YchJ-like_M"/>
</dbReference>
<dbReference type="InterPro" id="IPR023006">
    <property type="entry name" value="YchJ-like"/>
</dbReference>
<dbReference type="PANTHER" id="PTHR33747:SF1">
    <property type="entry name" value="ADENYLATE CYCLASE-ASSOCIATED CAP C-TERMINAL DOMAIN-CONTAINING PROTEIN"/>
    <property type="match status" value="1"/>
</dbReference>
<dbReference type="Pfam" id="PF17775">
    <property type="entry name" value="YchJ_M-like"/>
    <property type="match status" value="1"/>
</dbReference>
<dbReference type="Gene3D" id="3.10.450.50">
    <property type="match status" value="1"/>
</dbReference>
<evidence type="ECO:0000256" key="1">
    <source>
        <dbReference type="ARBA" id="ARBA00010839"/>
    </source>
</evidence>
<dbReference type="AlphaFoldDB" id="A0AAN1PP56"/>
<comment type="similarity">
    <text evidence="1 2">Belongs to the UPF0225 family.</text>
</comment>
<evidence type="ECO:0000259" key="4">
    <source>
        <dbReference type="Pfam" id="PF17775"/>
    </source>
</evidence>
<evidence type="ECO:0000256" key="3">
    <source>
        <dbReference type="SAM" id="SignalP"/>
    </source>
</evidence>
<dbReference type="SUPFAM" id="SSF103642">
    <property type="entry name" value="Sec-C motif"/>
    <property type="match status" value="1"/>
</dbReference>
<organism evidence="5 6">
    <name type="scientific">Vibrio vulnificus</name>
    <dbReference type="NCBI Taxonomy" id="672"/>
    <lineage>
        <taxon>Bacteria</taxon>
        <taxon>Pseudomonadati</taxon>
        <taxon>Pseudomonadota</taxon>
        <taxon>Gammaproteobacteria</taxon>
        <taxon>Vibrionales</taxon>
        <taxon>Vibrionaceae</taxon>
        <taxon>Vibrio</taxon>
    </lineage>
</organism>
<feature type="signal peptide" evidence="3">
    <location>
        <begin position="1"/>
        <end position="24"/>
    </location>
</feature>
<feature type="chain" id="PRO_5043049065" description="UPF0225 protein FORC53_1824" evidence="3">
    <location>
        <begin position="25"/>
        <end position="189"/>
    </location>
</feature>
<dbReference type="InterPro" id="IPR032710">
    <property type="entry name" value="NTF2-like_dom_sf"/>
</dbReference>
<dbReference type="HAMAP" id="MF_00612">
    <property type="entry name" value="UPF0225"/>
    <property type="match status" value="1"/>
</dbReference>
<dbReference type="InterPro" id="IPR004027">
    <property type="entry name" value="SEC_C_motif"/>
</dbReference>
<name>A0AAN1PP56_VIBVL</name>
<dbReference type="PANTHER" id="PTHR33747">
    <property type="entry name" value="UPF0225 PROTEIN SCO1677"/>
    <property type="match status" value="1"/>
</dbReference>
<evidence type="ECO:0000313" key="5">
    <source>
        <dbReference type="EMBL" id="AXX60163.1"/>
    </source>
</evidence>
<sequence>MTNNPTTVGLFVLSLYLLRFQFMAASCPCGSNRTYALCCEIAHKHHANVITPEQLMRSRYSAHVLGLVDYVVNTYHPSCHAEEQREGIAESIENDWCKLEVVKAEAGSNENEGFVEFNAYFDEDGKRYCMTERSRFVKEDGLWYYIDGTFPEDEPEPDPRLNQSVSSLKVGRNDPCICGSGKKFKKCCG</sequence>
<evidence type="ECO:0000313" key="6">
    <source>
        <dbReference type="Proteomes" id="UP000263418"/>
    </source>
</evidence>
<reference evidence="5 6" key="1">
    <citation type="submission" date="2017-01" db="EMBL/GenBank/DDBJ databases">
        <title>Complete Genome Sequence of Vibrio vulnificus FORC_053.</title>
        <authorList>
            <consortium name="Food-borne Pathogen Omics Research Center"/>
            <person name="Chung H.Y."/>
            <person name="Na E.J."/>
            <person name="Song J.S."/>
            <person name="Kim H."/>
            <person name="Lee J.-H."/>
            <person name="Ryu S."/>
            <person name="Choi S.H."/>
        </authorList>
    </citation>
    <scope>NUCLEOTIDE SEQUENCE [LARGE SCALE GENOMIC DNA]</scope>
    <source>
        <strain evidence="5 6">FORC_053</strain>
    </source>
</reference>
<dbReference type="Proteomes" id="UP000263418">
    <property type="component" value="Chromosome 1"/>
</dbReference>
<gene>
    <name evidence="5" type="ORF">FORC53_1824</name>
</gene>
<dbReference type="EMBL" id="CP019290">
    <property type="protein sequence ID" value="AXX60163.1"/>
    <property type="molecule type" value="Genomic_DNA"/>
</dbReference>
<dbReference type="SUPFAM" id="SSF54427">
    <property type="entry name" value="NTF2-like"/>
    <property type="match status" value="1"/>
</dbReference>
<feature type="domain" description="YchJ-like middle NTF2-like" evidence="4">
    <location>
        <begin position="51"/>
        <end position="148"/>
    </location>
</feature>
<evidence type="ECO:0000256" key="2">
    <source>
        <dbReference type="HAMAP-Rule" id="MF_00612"/>
    </source>
</evidence>
<dbReference type="Pfam" id="PF02810">
    <property type="entry name" value="SEC-C"/>
    <property type="match status" value="2"/>
</dbReference>
<accession>A0AAN1PP56</accession>
<dbReference type="NCBIfam" id="NF002449">
    <property type="entry name" value="PRK01617.1"/>
    <property type="match status" value="1"/>
</dbReference>
<protein>
    <recommendedName>
        <fullName evidence="2">UPF0225 protein FORC53_1824</fullName>
    </recommendedName>
</protein>
<dbReference type="NCBIfam" id="NF002592">
    <property type="entry name" value="PRK02250.1"/>
    <property type="match status" value="1"/>
</dbReference>
<proteinExistence type="inferred from homology"/>
<keyword evidence="3" id="KW-0732">Signal</keyword>